<dbReference type="Proteomes" id="UP001139486">
    <property type="component" value="Unassembled WGS sequence"/>
</dbReference>
<reference evidence="3" key="1">
    <citation type="submission" date="2022-05" db="EMBL/GenBank/DDBJ databases">
        <title>Sphingomonas sp. strain RP10 Genome sequencing and assembly.</title>
        <authorList>
            <person name="Kim I."/>
        </authorList>
    </citation>
    <scope>NUCLEOTIDE SEQUENCE</scope>
    <source>
        <strain evidence="3">RP10</strain>
    </source>
</reference>
<dbReference type="AlphaFoldDB" id="A0A9X2HV97"/>
<gene>
    <name evidence="3" type="ORF">M9979_00300</name>
</gene>
<organism evidence="3 4">
    <name type="scientific">Sphingomonas liriopis</name>
    <dbReference type="NCBI Taxonomy" id="2949094"/>
    <lineage>
        <taxon>Bacteria</taxon>
        <taxon>Pseudomonadati</taxon>
        <taxon>Pseudomonadota</taxon>
        <taxon>Alphaproteobacteria</taxon>
        <taxon>Sphingomonadales</taxon>
        <taxon>Sphingomonadaceae</taxon>
        <taxon>Sphingomonas</taxon>
    </lineage>
</organism>
<feature type="region of interest" description="Disordered" evidence="1">
    <location>
        <begin position="1"/>
        <end position="22"/>
    </location>
</feature>
<dbReference type="InterPro" id="IPR050508">
    <property type="entry name" value="Methyltransf_Superfamily"/>
</dbReference>
<dbReference type="SUPFAM" id="SSF53335">
    <property type="entry name" value="S-adenosyl-L-methionine-dependent methyltransferases"/>
    <property type="match status" value="1"/>
</dbReference>
<evidence type="ECO:0000313" key="4">
    <source>
        <dbReference type="Proteomes" id="UP001139486"/>
    </source>
</evidence>
<evidence type="ECO:0000259" key="2">
    <source>
        <dbReference type="Pfam" id="PF13649"/>
    </source>
</evidence>
<protein>
    <submittedName>
        <fullName evidence="3">Class I SAM-dependent methyltransferase</fullName>
    </submittedName>
</protein>
<keyword evidence="3" id="KW-0489">Methyltransferase</keyword>
<evidence type="ECO:0000256" key="1">
    <source>
        <dbReference type="SAM" id="MobiDB-lite"/>
    </source>
</evidence>
<dbReference type="GO" id="GO:0008168">
    <property type="term" value="F:methyltransferase activity"/>
    <property type="evidence" value="ECO:0007669"/>
    <property type="project" value="UniProtKB-KW"/>
</dbReference>
<feature type="domain" description="Methyltransferase" evidence="2">
    <location>
        <begin position="61"/>
        <end position="157"/>
    </location>
</feature>
<comment type="caution">
    <text evidence="3">The sequence shown here is derived from an EMBL/GenBank/DDBJ whole genome shotgun (WGS) entry which is preliminary data.</text>
</comment>
<name>A0A9X2HV97_9SPHN</name>
<sequence length="290" mass="31401">MTRIRSGHKEDMMDRRQPDPAGWTTGRGNAWVALQPMLDGLFLPFERILADMMLAQGVQDVLDIGCGAGATSLAIAEVLRPSGTCTGIDISEALVKVARDRAIATGLGNARFLCADAQRHDFDPEAYDAIVSRFGVMFFDDPVAAFANIRRALRPAGTLACIVWRSPGDNRFMATAERAAAAILGPQPASDPHAPGQFAFADDGRVHGILTDAGWDTIDIRPIAVPCELSAKELPVYARRMGRIGTILPRLDDAERIRLETALDEAFAPFVVGEVARFGAACWMVRARKP</sequence>
<keyword evidence="3" id="KW-0808">Transferase</keyword>
<dbReference type="InterPro" id="IPR041698">
    <property type="entry name" value="Methyltransf_25"/>
</dbReference>
<proteinExistence type="predicted"/>
<dbReference type="RefSeq" id="WP_254287329.1">
    <property type="nucleotide sequence ID" value="NZ_JAMLDY010000001.1"/>
</dbReference>
<dbReference type="GO" id="GO:0032259">
    <property type="term" value="P:methylation"/>
    <property type="evidence" value="ECO:0007669"/>
    <property type="project" value="UniProtKB-KW"/>
</dbReference>
<evidence type="ECO:0000313" key="3">
    <source>
        <dbReference type="EMBL" id="MCP3733325.1"/>
    </source>
</evidence>
<dbReference type="PANTHER" id="PTHR42912">
    <property type="entry name" value="METHYLTRANSFERASE"/>
    <property type="match status" value="1"/>
</dbReference>
<dbReference type="PANTHER" id="PTHR42912:SF93">
    <property type="entry name" value="N6-ADENOSINE-METHYLTRANSFERASE TMT1A"/>
    <property type="match status" value="1"/>
</dbReference>
<keyword evidence="4" id="KW-1185">Reference proteome</keyword>
<dbReference type="InterPro" id="IPR029063">
    <property type="entry name" value="SAM-dependent_MTases_sf"/>
</dbReference>
<dbReference type="EMBL" id="JAMLDY010000001">
    <property type="protein sequence ID" value="MCP3733325.1"/>
    <property type="molecule type" value="Genomic_DNA"/>
</dbReference>
<dbReference type="Pfam" id="PF13649">
    <property type="entry name" value="Methyltransf_25"/>
    <property type="match status" value="1"/>
</dbReference>
<feature type="compositionally biased region" description="Basic and acidic residues" evidence="1">
    <location>
        <begin position="7"/>
        <end position="18"/>
    </location>
</feature>
<dbReference type="CDD" id="cd02440">
    <property type="entry name" value="AdoMet_MTases"/>
    <property type="match status" value="1"/>
</dbReference>
<dbReference type="Gene3D" id="3.40.50.150">
    <property type="entry name" value="Vaccinia Virus protein VP39"/>
    <property type="match status" value="1"/>
</dbReference>
<accession>A0A9X2HV97</accession>